<reference evidence="1" key="1">
    <citation type="submission" date="2022-03" db="EMBL/GenBank/DDBJ databases">
        <authorList>
            <person name="Lindestad O."/>
        </authorList>
    </citation>
    <scope>NUCLEOTIDE SEQUENCE</scope>
</reference>
<dbReference type="Proteomes" id="UP000838756">
    <property type="component" value="Unassembled WGS sequence"/>
</dbReference>
<dbReference type="EMBL" id="CAKXAJ010025435">
    <property type="protein sequence ID" value="CAH2239429.1"/>
    <property type="molecule type" value="Genomic_DNA"/>
</dbReference>
<sequence>MTYGSETRLLTLGLIRRLRITKRAMEMAIGLRYVIKSEIWRSVELKLHSLASRGATTAYSSGTRDVGVLSCCNGDPAPLETSGPGLWILNLLLDYEN</sequence>
<comment type="caution">
    <text evidence="1">The sequence shown here is derived from an EMBL/GenBank/DDBJ whole genome shotgun (WGS) entry which is preliminary data.</text>
</comment>
<gene>
    <name evidence="1" type="primary">jg23860</name>
    <name evidence="1" type="ORF">PAEG_LOCUS16135</name>
</gene>
<evidence type="ECO:0000313" key="1">
    <source>
        <dbReference type="EMBL" id="CAH2239429.1"/>
    </source>
</evidence>
<organism evidence="1 2">
    <name type="scientific">Pararge aegeria aegeria</name>
    <dbReference type="NCBI Taxonomy" id="348720"/>
    <lineage>
        <taxon>Eukaryota</taxon>
        <taxon>Metazoa</taxon>
        <taxon>Ecdysozoa</taxon>
        <taxon>Arthropoda</taxon>
        <taxon>Hexapoda</taxon>
        <taxon>Insecta</taxon>
        <taxon>Pterygota</taxon>
        <taxon>Neoptera</taxon>
        <taxon>Endopterygota</taxon>
        <taxon>Lepidoptera</taxon>
        <taxon>Glossata</taxon>
        <taxon>Ditrysia</taxon>
        <taxon>Papilionoidea</taxon>
        <taxon>Nymphalidae</taxon>
        <taxon>Satyrinae</taxon>
        <taxon>Satyrini</taxon>
        <taxon>Parargina</taxon>
        <taxon>Pararge</taxon>
    </lineage>
</organism>
<accession>A0A8S4RR25</accession>
<evidence type="ECO:0000313" key="2">
    <source>
        <dbReference type="Proteomes" id="UP000838756"/>
    </source>
</evidence>
<name>A0A8S4RR25_9NEOP</name>
<dbReference type="AlphaFoldDB" id="A0A8S4RR25"/>
<keyword evidence="2" id="KW-1185">Reference proteome</keyword>
<proteinExistence type="predicted"/>
<protein>
    <submittedName>
        <fullName evidence="1">Jg23860 protein</fullName>
    </submittedName>
</protein>